<sequence>MEQISVIDNYYKVGKVNNQIINDARTAGLSESGINAMINGDIKHFKYQLMLLETKNIGNIWACTTGYSLWFNSANESIRKSSYNQLTQRLGTYVCSH</sequence>
<gene>
    <name evidence="1" type="ORF">MM415B04089_0002</name>
</gene>
<name>A0A6M3LHE6_9ZZZZ</name>
<reference evidence="1" key="1">
    <citation type="submission" date="2020-03" db="EMBL/GenBank/DDBJ databases">
        <title>The deep terrestrial virosphere.</title>
        <authorList>
            <person name="Holmfeldt K."/>
            <person name="Nilsson E."/>
            <person name="Simone D."/>
            <person name="Lopez-Fernandez M."/>
            <person name="Wu X."/>
            <person name="de Brujin I."/>
            <person name="Lundin D."/>
            <person name="Andersson A."/>
            <person name="Bertilsson S."/>
            <person name="Dopson M."/>
        </authorList>
    </citation>
    <scope>NUCLEOTIDE SEQUENCE</scope>
    <source>
        <strain evidence="1">MM415B04089</strain>
    </source>
</reference>
<accession>A0A6M3LHE6</accession>
<dbReference type="EMBL" id="MT143184">
    <property type="protein sequence ID" value="QJA93873.1"/>
    <property type="molecule type" value="Genomic_DNA"/>
</dbReference>
<evidence type="ECO:0000313" key="1">
    <source>
        <dbReference type="EMBL" id="QJA93873.1"/>
    </source>
</evidence>
<proteinExistence type="predicted"/>
<organism evidence="1">
    <name type="scientific">viral metagenome</name>
    <dbReference type="NCBI Taxonomy" id="1070528"/>
    <lineage>
        <taxon>unclassified sequences</taxon>
        <taxon>metagenomes</taxon>
        <taxon>organismal metagenomes</taxon>
    </lineage>
</organism>
<protein>
    <submittedName>
        <fullName evidence="1">Uncharacterized protein</fullName>
    </submittedName>
</protein>
<dbReference type="AlphaFoldDB" id="A0A6M3LHE6"/>